<feature type="domain" description="HTH myb-type" evidence="9">
    <location>
        <begin position="2"/>
        <end position="50"/>
    </location>
</feature>
<keyword evidence="2" id="KW-0238">DNA-binding</keyword>
<dbReference type="PROSITE" id="PS51294">
    <property type="entry name" value="HTH_MYB"/>
    <property type="match status" value="3"/>
</dbReference>
<keyword evidence="4" id="KW-0539">Nucleus</keyword>
<evidence type="ECO:0000259" key="7">
    <source>
        <dbReference type="PROSITE" id="PS50090"/>
    </source>
</evidence>
<evidence type="ECO:0000256" key="4">
    <source>
        <dbReference type="ARBA" id="ARBA00023242"/>
    </source>
</evidence>
<feature type="region of interest" description="Disordered" evidence="6">
    <location>
        <begin position="213"/>
        <end position="294"/>
    </location>
</feature>
<dbReference type="InterPro" id="IPR017930">
    <property type="entry name" value="Myb_dom"/>
</dbReference>
<feature type="compositionally biased region" description="Low complexity" evidence="6">
    <location>
        <begin position="373"/>
        <end position="393"/>
    </location>
</feature>
<keyword evidence="3" id="KW-0804">Transcription</keyword>
<evidence type="ECO:0000256" key="1">
    <source>
        <dbReference type="ARBA" id="ARBA00023015"/>
    </source>
</evidence>
<feature type="region of interest" description="Disordered" evidence="6">
    <location>
        <begin position="313"/>
        <end position="406"/>
    </location>
</feature>
<dbReference type="GO" id="GO:0000978">
    <property type="term" value="F:RNA polymerase II cis-regulatory region sequence-specific DNA binding"/>
    <property type="evidence" value="ECO:0007669"/>
    <property type="project" value="TreeGrafter"/>
</dbReference>
<dbReference type="EMBL" id="JARKIB010000001">
    <property type="protein sequence ID" value="KAJ7785860.1"/>
    <property type="molecule type" value="Genomic_DNA"/>
</dbReference>
<sequence>MAQRTVDSRWTPREDELLTRAVANFGEHDNWKTVAQAVPGRTNKACRKRWLHSLSPAVKKSAWTPSEDRLLIELYTAHGPKWSAIARQIHGRTDDACSKRYREALDPNLKKDEWTPEEDAQLMQTYDRIGGKWGQVGQELRRSGLGCRNRWRMLERNRQKALQAVAQQTIFDGTHFLHGVGPHEPLGDVWPVYCPPEAYHSALGSELSHGEHCFRESTPQMPDSPEVPPFNFASSSLSAALSDPPRTSLPLPPIPDEESFDNHPYDSEPEPFASTSYSPMPAPPPPPSDEVPYELDTISPAQLSLKHSEINSQTETFTNPPSSRISNFSSPPASSTSSPRWRSPLISSTDSLSLSDDSRPPGLVFDHILTDVSGPDASSSSSSPFIPPSSLSPADSPVPCSPIDLPPIDHLPPDSLLFSSSYYYRMAPSMAPSKRQRKDRPRKPPKNAGEVRLSSLLPLSSDHNVCAYACGREPCWPSGAQIGHVCFSTSKELLEHSRMIHGEGEDSVSDRPYRCALAGCGKSWKTLNGLQYHLQISTAHFRNAVSSTFKSADGGDNTPSATPSQDGEAGPDAQESRSYICHHAHCFKAYKQPSGLRYHLKHVRPSEAFIREGANAEAKGHPPDPPAQLEMVPPTLARDITNKTRKMRRKGEDR</sequence>
<feature type="region of interest" description="Disordered" evidence="6">
    <location>
        <begin position="549"/>
        <end position="575"/>
    </location>
</feature>
<comment type="caution">
    <text evidence="10">The sequence shown here is derived from an EMBL/GenBank/DDBJ whole genome shotgun (WGS) entry which is preliminary data.</text>
</comment>
<dbReference type="InterPro" id="IPR051575">
    <property type="entry name" value="Myb-like_DNA-bd"/>
</dbReference>
<evidence type="ECO:0000256" key="6">
    <source>
        <dbReference type="SAM" id="MobiDB-lite"/>
    </source>
</evidence>
<evidence type="ECO:0000313" key="11">
    <source>
        <dbReference type="Proteomes" id="UP001215598"/>
    </source>
</evidence>
<evidence type="ECO:0000313" key="10">
    <source>
        <dbReference type="EMBL" id="KAJ7785860.1"/>
    </source>
</evidence>
<dbReference type="PROSITE" id="PS50090">
    <property type="entry name" value="MYB_LIKE"/>
    <property type="match status" value="3"/>
</dbReference>
<feature type="compositionally biased region" description="Pro residues" evidence="6">
    <location>
        <begin position="280"/>
        <end position="289"/>
    </location>
</feature>
<protein>
    <submittedName>
        <fullName evidence="10">Uncharacterized protein</fullName>
    </submittedName>
</protein>
<accession>A0AAD7KHH6</accession>
<dbReference type="Pfam" id="PF00249">
    <property type="entry name" value="Myb_DNA-binding"/>
    <property type="match status" value="1"/>
</dbReference>
<evidence type="ECO:0000259" key="8">
    <source>
        <dbReference type="PROSITE" id="PS50157"/>
    </source>
</evidence>
<gene>
    <name evidence="10" type="ORF">B0H16DRAFT_1681151</name>
</gene>
<dbReference type="PANTHER" id="PTHR46621:SF1">
    <property type="entry name" value="SNRNA-ACTIVATING PROTEIN COMPLEX SUBUNIT 4"/>
    <property type="match status" value="1"/>
</dbReference>
<keyword evidence="5" id="KW-0479">Metal-binding</keyword>
<dbReference type="Proteomes" id="UP001215598">
    <property type="component" value="Unassembled WGS sequence"/>
</dbReference>
<evidence type="ECO:0000256" key="3">
    <source>
        <dbReference type="ARBA" id="ARBA00023163"/>
    </source>
</evidence>
<feature type="domain" description="Myb-like" evidence="7">
    <location>
        <begin position="106"/>
        <end position="155"/>
    </location>
</feature>
<dbReference type="Gene3D" id="1.10.10.60">
    <property type="entry name" value="Homeodomain-like"/>
    <property type="match status" value="3"/>
</dbReference>
<dbReference type="SUPFAM" id="SSF46689">
    <property type="entry name" value="Homeodomain-like"/>
    <property type="match status" value="2"/>
</dbReference>
<evidence type="ECO:0000256" key="5">
    <source>
        <dbReference type="PROSITE-ProRule" id="PRU00042"/>
    </source>
</evidence>
<dbReference type="PANTHER" id="PTHR46621">
    <property type="entry name" value="SNRNA-ACTIVATING PROTEIN COMPLEX SUBUNIT 4"/>
    <property type="match status" value="1"/>
</dbReference>
<dbReference type="GO" id="GO:0001006">
    <property type="term" value="F:RNA polymerase III type 3 promoter sequence-specific DNA binding"/>
    <property type="evidence" value="ECO:0007669"/>
    <property type="project" value="TreeGrafter"/>
</dbReference>
<keyword evidence="5" id="KW-0862">Zinc</keyword>
<proteinExistence type="predicted"/>
<dbReference type="SMART" id="SM00717">
    <property type="entry name" value="SANT"/>
    <property type="match status" value="3"/>
</dbReference>
<dbReference type="GO" id="GO:0019185">
    <property type="term" value="C:snRNA-activating protein complex"/>
    <property type="evidence" value="ECO:0007669"/>
    <property type="project" value="TreeGrafter"/>
</dbReference>
<feature type="domain" description="Myb-like" evidence="7">
    <location>
        <begin position="2"/>
        <end position="54"/>
    </location>
</feature>
<dbReference type="GO" id="GO:0042795">
    <property type="term" value="P:snRNA transcription by RNA polymerase II"/>
    <property type="evidence" value="ECO:0007669"/>
    <property type="project" value="TreeGrafter"/>
</dbReference>
<evidence type="ECO:0000259" key="9">
    <source>
        <dbReference type="PROSITE" id="PS51294"/>
    </source>
</evidence>
<dbReference type="InterPro" id="IPR001005">
    <property type="entry name" value="SANT/Myb"/>
</dbReference>
<feature type="compositionally biased region" description="Low complexity" evidence="6">
    <location>
        <begin position="320"/>
        <end position="355"/>
    </location>
</feature>
<dbReference type="GO" id="GO:0042796">
    <property type="term" value="P:snRNA transcription by RNA polymerase III"/>
    <property type="evidence" value="ECO:0007669"/>
    <property type="project" value="TreeGrafter"/>
</dbReference>
<dbReference type="AlphaFoldDB" id="A0AAD7KHH6"/>
<reference evidence="10" key="1">
    <citation type="submission" date="2023-03" db="EMBL/GenBank/DDBJ databases">
        <title>Massive genome expansion in bonnet fungi (Mycena s.s.) driven by repeated elements and novel gene families across ecological guilds.</title>
        <authorList>
            <consortium name="Lawrence Berkeley National Laboratory"/>
            <person name="Harder C.B."/>
            <person name="Miyauchi S."/>
            <person name="Viragh M."/>
            <person name="Kuo A."/>
            <person name="Thoen E."/>
            <person name="Andreopoulos B."/>
            <person name="Lu D."/>
            <person name="Skrede I."/>
            <person name="Drula E."/>
            <person name="Henrissat B."/>
            <person name="Morin E."/>
            <person name="Kohler A."/>
            <person name="Barry K."/>
            <person name="LaButti K."/>
            <person name="Morin E."/>
            <person name="Salamov A."/>
            <person name="Lipzen A."/>
            <person name="Mereny Z."/>
            <person name="Hegedus B."/>
            <person name="Baldrian P."/>
            <person name="Stursova M."/>
            <person name="Weitz H."/>
            <person name="Taylor A."/>
            <person name="Grigoriev I.V."/>
            <person name="Nagy L.G."/>
            <person name="Martin F."/>
            <person name="Kauserud H."/>
        </authorList>
    </citation>
    <scope>NUCLEOTIDE SEQUENCE</scope>
    <source>
        <strain evidence="10">CBHHK182m</strain>
    </source>
</reference>
<keyword evidence="11" id="KW-1185">Reference proteome</keyword>
<dbReference type="GO" id="GO:0008270">
    <property type="term" value="F:zinc ion binding"/>
    <property type="evidence" value="ECO:0007669"/>
    <property type="project" value="UniProtKB-KW"/>
</dbReference>
<dbReference type="CDD" id="cd00167">
    <property type="entry name" value="SANT"/>
    <property type="match status" value="3"/>
</dbReference>
<dbReference type="Pfam" id="PF13921">
    <property type="entry name" value="Myb_DNA-bind_6"/>
    <property type="match status" value="1"/>
</dbReference>
<feature type="region of interest" description="Disordered" evidence="6">
    <location>
        <begin position="429"/>
        <end position="449"/>
    </location>
</feature>
<dbReference type="InterPro" id="IPR013087">
    <property type="entry name" value="Znf_C2H2_type"/>
</dbReference>
<dbReference type="PROSITE" id="PS50157">
    <property type="entry name" value="ZINC_FINGER_C2H2_2"/>
    <property type="match status" value="1"/>
</dbReference>
<dbReference type="Gene3D" id="3.30.160.60">
    <property type="entry name" value="Classic Zinc Finger"/>
    <property type="match status" value="1"/>
</dbReference>
<feature type="compositionally biased region" description="Low complexity" evidence="6">
    <location>
        <begin position="233"/>
        <end position="249"/>
    </location>
</feature>
<keyword evidence="5" id="KW-0863">Zinc-finger</keyword>
<evidence type="ECO:0000256" key="2">
    <source>
        <dbReference type="ARBA" id="ARBA00023125"/>
    </source>
</evidence>
<feature type="domain" description="Myb-like" evidence="7">
    <location>
        <begin position="55"/>
        <end position="105"/>
    </location>
</feature>
<feature type="domain" description="HTH myb-type" evidence="9">
    <location>
        <begin position="110"/>
        <end position="159"/>
    </location>
</feature>
<feature type="domain" description="HTH myb-type" evidence="9">
    <location>
        <begin position="55"/>
        <end position="109"/>
    </location>
</feature>
<keyword evidence="1" id="KW-0805">Transcription regulation</keyword>
<name>A0AAD7KHH6_9AGAR</name>
<dbReference type="InterPro" id="IPR009057">
    <property type="entry name" value="Homeodomain-like_sf"/>
</dbReference>
<feature type="compositionally biased region" description="Basic residues" evidence="6">
    <location>
        <begin position="434"/>
        <end position="445"/>
    </location>
</feature>
<feature type="domain" description="C2H2-type" evidence="8">
    <location>
        <begin position="513"/>
        <end position="540"/>
    </location>
</feature>
<organism evidence="10 11">
    <name type="scientific">Mycena metata</name>
    <dbReference type="NCBI Taxonomy" id="1033252"/>
    <lineage>
        <taxon>Eukaryota</taxon>
        <taxon>Fungi</taxon>
        <taxon>Dikarya</taxon>
        <taxon>Basidiomycota</taxon>
        <taxon>Agaricomycotina</taxon>
        <taxon>Agaricomycetes</taxon>
        <taxon>Agaricomycetidae</taxon>
        <taxon>Agaricales</taxon>
        <taxon>Marasmiineae</taxon>
        <taxon>Mycenaceae</taxon>
        <taxon>Mycena</taxon>
    </lineage>
</organism>